<proteinExistence type="inferred from homology"/>
<dbReference type="EC" id="2.7.11.1" evidence="2"/>
<evidence type="ECO:0000256" key="3">
    <source>
        <dbReference type="ARBA" id="ARBA00022679"/>
    </source>
</evidence>
<dbReference type="PROSITE" id="PS50011">
    <property type="entry name" value="PROTEIN_KINASE_DOM"/>
    <property type="match status" value="1"/>
</dbReference>
<dbReference type="Gene3D" id="3.30.200.20">
    <property type="entry name" value="Phosphorylase Kinase, domain 1"/>
    <property type="match status" value="1"/>
</dbReference>
<keyword evidence="9" id="KW-0812">Transmembrane</keyword>
<keyword evidence="6 7" id="KW-0067">ATP-binding</keyword>
<keyword evidence="5 11" id="KW-0418">Kinase</keyword>
<evidence type="ECO:0000256" key="5">
    <source>
        <dbReference type="ARBA" id="ARBA00022777"/>
    </source>
</evidence>
<keyword evidence="9" id="KW-0472">Membrane</keyword>
<dbReference type="InterPro" id="IPR008271">
    <property type="entry name" value="Ser/Thr_kinase_AS"/>
</dbReference>
<dbReference type="EMBL" id="CP099837">
    <property type="protein sequence ID" value="USY17712.1"/>
    <property type="molecule type" value="Genomic_DNA"/>
</dbReference>
<keyword evidence="3" id="KW-0808">Transferase</keyword>
<keyword evidence="11" id="KW-0723">Serine/threonine-protein kinase</keyword>
<dbReference type="SUPFAM" id="SSF56112">
    <property type="entry name" value="Protein kinase-like (PK-like)"/>
    <property type="match status" value="1"/>
</dbReference>
<evidence type="ECO:0000256" key="6">
    <source>
        <dbReference type="ARBA" id="ARBA00022840"/>
    </source>
</evidence>
<keyword evidence="4 7" id="KW-0547">Nucleotide-binding</keyword>
<comment type="similarity">
    <text evidence="1">Belongs to the protein kinase superfamily. NEK Ser/Thr protein kinase family. NIMA subfamily.</text>
</comment>
<protein>
    <recommendedName>
        <fullName evidence="2">non-specific serine/threonine protein kinase</fullName>
        <ecNumber evidence="2">2.7.11.1</ecNumber>
    </recommendedName>
</protein>
<dbReference type="Gene3D" id="1.10.510.10">
    <property type="entry name" value="Transferase(Phosphotransferase) domain 1"/>
    <property type="match status" value="1"/>
</dbReference>
<gene>
    <name evidence="11" type="ORF">NE857_20535</name>
</gene>
<dbReference type="SMART" id="SM00220">
    <property type="entry name" value="S_TKc"/>
    <property type="match status" value="1"/>
</dbReference>
<evidence type="ECO:0000313" key="11">
    <source>
        <dbReference type="EMBL" id="USY17712.1"/>
    </source>
</evidence>
<evidence type="ECO:0000259" key="10">
    <source>
        <dbReference type="PROSITE" id="PS50011"/>
    </source>
</evidence>
<dbReference type="InterPro" id="IPR011009">
    <property type="entry name" value="Kinase-like_dom_sf"/>
</dbReference>
<dbReference type="CDD" id="cd14014">
    <property type="entry name" value="STKc_PknB_like"/>
    <property type="match status" value="1"/>
</dbReference>
<dbReference type="InterPro" id="IPR017441">
    <property type="entry name" value="Protein_kinase_ATP_BS"/>
</dbReference>
<keyword evidence="9" id="KW-1133">Transmembrane helix</keyword>
<dbReference type="GO" id="GO:0004674">
    <property type="term" value="F:protein serine/threonine kinase activity"/>
    <property type="evidence" value="ECO:0007669"/>
    <property type="project" value="UniProtKB-KW"/>
</dbReference>
<evidence type="ECO:0000256" key="9">
    <source>
        <dbReference type="SAM" id="Phobius"/>
    </source>
</evidence>
<evidence type="ECO:0000256" key="8">
    <source>
        <dbReference type="SAM" id="MobiDB-lite"/>
    </source>
</evidence>
<feature type="transmembrane region" description="Helical" evidence="9">
    <location>
        <begin position="639"/>
        <end position="659"/>
    </location>
</feature>
<dbReference type="InterPro" id="IPR000719">
    <property type="entry name" value="Prot_kinase_dom"/>
</dbReference>
<dbReference type="PROSITE" id="PS00107">
    <property type="entry name" value="PROTEIN_KINASE_ATP"/>
    <property type="match status" value="1"/>
</dbReference>
<feature type="compositionally biased region" description="Pro residues" evidence="8">
    <location>
        <begin position="306"/>
        <end position="323"/>
    </location>
</feature>
<sequence>MDETTDVAPSPRRVGPYRLTRSLGKGGFGEVFLGEAEDGTRAAVKILHASWARDTDMRRRFAAEVEQARRVSGFCIAAILDAEPEADEPWIATEYIDGPTLQRAVAEDGPRTGAELQRLAVSTATALAAIHAAEVVHRDLKPDNIMLAQDGPRVIDFGIARALESTSVTASGIVGTVGYMAPEQLEGMRLTAAVDVFAWASVMVFAATGREAFHGPTQASRIARVLSGEPDTGDLSGPLLESVLACLDKDPKRRPDAASLLHHLVAGTAAKPVETADPDPGSSVAPTRVAGAPVPPTRQYTKIAPNPAPDPSAPGPIPPPTPPRTQSSYAAPVSAPARTSGGEAPPYSFVGVRFTRIEELAAAMQQHWSAAVMVLGDPAERAMLGSWVMNDINDTKVDRSLFRREVRDANLAVASFVAQACPELPPRFRGHDLTVEGLRQLFRDPRPLITGGHQANELMLLARPQLLRLMAQHRSDDAPRLHQLAQDIEEAERAGAAFHRELAHHLNGWRGFECRVEPALVLAFLLNPELVVPPDPGGLPGVVDWTGALWPRVDLSSGAQKVGSAAAVYASLPNIVTLVQQRDAWKRRHEALHNEHNALVATAKAEGENTSLRAWLGSGAVFCFIASIPAAAAASGSGLGMMLFLMACALGAAWLAVSLQETNRYGNARVRHARNHRMRNLPDQGWNLTQVLRRMDADMQRARQICSHPPQQRY</sequence>
<dbReference type="PANTHER" id="PTHR43671">
    <property type="entry name" value="SERINE/THREONINE-PROTEIN KINASE NEK"/>
    <property type="match status" value="1"/>
</dbReference>
<dbReference type="PANTHER" id="PTHR43671:SF13">
    <property type="entry name" value="SERINE_THREONINE-PROTEIN KINASE NEK2"/>
    <property type="match status" value="1"/>
</dbReference>
<accession>A0ABY5D3E4</accession>
<evidence type="ECO:0000313" key="12">
    <source>
        <dbReference type="Proteomes" id="UP001055940"/>
    </source>
</evidence>
<feature type="region of interest" description="Disordered" evidence="8">
    <location>
        <begin position="271"/>
        <end position="345"/>
    </location>
</feature>
<feature type="binding site" evidence="7">
    <location>
        <position position="45"/>
    </location>
    <ligand>
        <name>ATP</name>
        <dbReference type="ChEBI" id="CHEBI:30616"/>
    </ligand>
</feature>
<evidence type="ECO:0000256" key="1">
    <source>
        <dbReference type="ARBA" id="ARBA00010886"/>
    </source>
</evidence>
<name>A0ABY5D3E4_9ACTN</name>
<dbReference type="InterPro" id="IPR050660">
    <property type="entry name" value="NEK_Ser/Thr_kinase"/>
</dbReference>
<organism evidence="11 12">
    <name type="scientific">Nocardiopsis exhalans</name>
    <dbReference type="NCBI Taxonomy" id="163604"/>
    <lineage>
        <taxon>Bacteria</taxon>
        <taxon>Bacillati</taxon>
        <taxon>Actinomycetota</taxon>
        <taxon>Actinomycetes</taxon>
        <taxon>Streptosporangiales</taxon>
        <taxon>Nocardiopsidaceae</taxon>
        <taxon>Nocardiopsis</taxon>
    </lineage>
</organism>
<evidence type="ECO:0000256" key="4">
    <source>
        <dbReference type="ARBA" id="ARBA00022741"/>
    </source>
</evidence>
<dbReference type="RefSeq" id="WP_254417232.1">
    <property type="nucleotide sequence ID" value="NZ_BAAAJB010000011.1"/>
</dbReference>
<evidence type="ECO:0000256" key="7">
    <source>
        <dbReference type="PROSITE-ProRule" id="PRU10141"/>
    </source>
</evidence>
<reference evidence="11" key="1">
    <citation type="submission" date="2022-06" db="EMBL/GenBank/DDBJ databases">
        <authorList>
            <person name="Ping M."/>
        </authorList>
    </citation>
    <scope>NUCLEOTIDE SEQUENCE</scope>
    <source>
        <strain evidence="11">JCM11759T</strain>
    </source>
</reference>
<feature type="domain" description="Protein kinase" evidence="10">
    <location>
        <begin position="17"/>
        <end position="266"/>
    </location>
</feature>
<feature type="transmembrane region" description="Helical" evidence="9">
    <location>
        <begin position="614"/>
        <end position="633"/>
    </location>
</feature>
<evidence type="ECO:0000256" key="2">
    <source>
        <dbReference type="ARBA" id="ARBA00012513"/>
    </source>
</evidence>
<dbReference type="PROSITE" id="PS00108">
    <property type="entry name" value="PROTEIN_KINASE_ST"/>
    <property type="match status" value="1"/>
</dbReference>
<dbReference type="Pfam" id="PF00069">
    <property type="entry name" value="Pkinase"/>
    <property type="match status" value="1"/>
</dbReference>
<keyword evidence="12" id="KW-1185">Reference proteome</keyword>
<dbReference type="Proteomes" id="UP001055940">
    <property type="component" value="Chromosome"/>
</dbReference>